<dbReference type="Gene3D" id="3.30.450.280">
    <property type="entry name" value="GAF domain"/>
    <property type="match status" value="1"/>
</dbReference>
<dbReference type="EMBL" id="LR134350">
    <property type="protein sequence ID" value="VEG30110.1"/>
    <property type="molecule type" value="Genomic_DNA"/>
</dbReference>
<dbReference type="InterPro" id="IPR022066">
    <property type="entry name" value="PdtaS_GAF"/>
</dbReference>
<evidence type="ECO:0000313" key="9">
    <source>
        <dbReference type="EMBL" id="VEG30110.1"/>
    </source>
</evidence>
<keyword evidence="6 9" id="KW-0418">Kinase</keyword>
<dbReference type="AlphaFoldDB" id="A0A3S4UZG4"/>
<dbReference type="Proteomes" id="UP000266895">
    <property type="component" value="Chromosome"/>
</dbReference>
<evidence type="ECO:0000313" key="10">
    <source>
        <dbReference type="Proteomes" id="UP000266895"/>
    </source>
</evidence>
<dbReference type="SMART" id="SM00911">
    <property type="entry name" value="HWE_HK"/>
    <property type="match status" value="1"/>
</dbReference>
<dbReference type="KEGG" id="ahw:NCTC11636_02586"/>
<dbReference type="InterPro" id="IPR013656">
    <property type="entry name" value="PAS_4"/>
</dbReference>
<keyword evidence="7" id="KW-0067">ATP-binding</keyword>
<evidence type="ECO:0000256" key="5">
    <source>
        <dbReference type="ARBA" id="ARBA00022741"/>
    </source>
</evidence>
<dbReference type="InterPro" id="IPR038424">
    <property type="entry name" value="H_kinase_PdtaS_GAF_sf"/>
</dbReference>
<dbReference type="PANTHER" id="PTHR41523">
    <property type="entry name" value="TWO-COMPONENT SYSTEM SENSOR PROTEIN"/>
    <property type="match status" value="1"/>
</dbReference>
<keyword evidence="10" id="KW-1185">Reference proteome</keyword>
<protein>
    <recommendedName>
        <fullName evidence="2">histidine kinase</fullName>
        <ecNumber evidence="2">2.7.13.3</ecNumber>
    </recommendedName>
</protein>
<gene>
    <name evidence="9" type="primary">pdtaS</name>
    <name evidence="9" type="ORF">NCTC11636_02586</name>
</gene>
<dbReference type="InterPro" id="IPR005467">
    <property type="entry name" value="His_kinase_dom"/>
</dbReference>
<dbReference type="RefSeq" id="WP_126383712.1">
    <property type="nucleotide sequence ID" value="NZ_LR134350.1"/>
</dbReference>
<accession>A0A3S4UZG4</accession>
<comment type="catalytic activity">
    <reaction evidence="1">
        <text>ATP + protein L-histidine = ADP + protein N-phospho-L-histidine.</text>
        <dbReference type="EC" id="2.7.13.3"/>
    </reaction>
</comment>
<dbReference type="Gene3D" id="3.30.565.10">
    <property type="entry name" value="Histidine kinase-like ATPase, C-terminal domain"/>
    <property type="match status" value="1"/>
</dbReference>
<name>A0A3S4UZG4_9ACTO</name>
<evidence type="ECO:0000256" key="4">
    <source>
        <dbReference type="ARBA" id="ARBA00022679"/>
    </source>
</evidence>
<keyword evidence="5" id="KW-0547">Nucleotide-binding</keyword>
<dbReference type="Pfam" id="PF07568">
    <property type="entry name" value="HisKA_2"/>
    <property type="match status" value="1"/>
</dbReference>
<dbReference type="GO" id="GO:0004673">
    <property type="term" value="F:protein histidine kinase activity"/>
    <property type="evidence" value="ECO:0007669"/>
    <property type="project" value="UniProtKB-EC"/>
</dbReference>
<sequence>MRNLLASSERGLVDLQPADVDWLHQLVADWQVVADLSVSDLVLWARTDTNRFVATAHCRPATGATVHPEDVIGRRMPAAREAMALEALVNKQVVVASDPEWTGTTAVREEYVPVMREGRVIAVMTRETAVGVMRGGRLVDRPQEDLADAICHMVAQGAFPIRGAATGLRHGTPRVADGVLRLDTEGVVTYASPNASSCFHRLGLPGSIEGGHLAEAVTRIIPERTPVDETMAVVLMGRQAWLTEVEIRGVYLSVRCIPLSDNGERAGALLMVRDISELRRRELILLNKDATIREIHHRVKNNLQTVSALLRMQARRATNDETREALAEAERRVATIATVHAALSQNVDETVDFDEVFASVLRGAAAVATAGGSVSTRIEGRFGVVDADAAQALATVLAELVTNAVEHGIEGQDGTVTVTARRDGEDLTVHVVDDGVGLAPGTVLSGLGTRIVSTLVQGELRGSIDWQPVRDPQGRPGRGTDVVLHATLKPVGPR</sequence>
<evidence type="ECO:0000259" key="8">
    <source>
        <dbReference type="PROSITE" id="PS50109"/>
    </source>
</evidence>
<dbReference type="PANTHER" id="PTHR41523:SF8">
    <property type="entry name" value="ETHYLENE RESPONSE SENSOR PROTEIN"/>
    <property type="match status" value="1"/>
</dbReference>
<organism evidence="9 10">
    <name type="scientific">Actinomyces howellii</name>
    <dbReference type="NCBI Taxonomy" id="52771"/>
    <lineage>
        <taxon>Bacteria</taxon>
        <taxon>Bacillati</taxon>
        <taxon>Actinomycetota</taxon>
        <taxon>Actinomycetes</taxon>
        <taxon>Actinomycetales</taxon>
        <taxon>Actinomycetaceae</taxon>
        <taxon>Actinomyces</taxon>
    </lineage>
</organism>
<dbReference type="PROSITE" id="PS50109">
    <property type="entry name" value="HIS_KIN"/>
    <property type="match status" value="1"/>
</dbReference>
<dbReference type="Pfam" id="PF02518">
    <property type="entry name" value="HATPase_c"/>
    <property type="match status" value="1"/>
</dbReference>
<dbReference type="SMART" id="SM00387">
    <property type="entry name" value="HATPase_c"/>
    <property type="match status" value="1"/>
</dbReference>
<feature type="domain" description="Histidine kinase" evidence="8">
    <location>
        <begin position="294"/>
        <end position="464"/>
    </location>
</feature>
<evidence type="ECO:0000256" key="7">
    <source>
        <dbReference type="ARBA" id="ARBA00022840"/>
    </source>
</evidence>
<dbReference type="OrthoDB" id="9767435at2"/>
<dbReference type="InterPro" id="IPR011102">
    <property type="entry name" value="Sig_transdc_His_kinase_HWE"/>
</dbReference>
<keyword evidence="4 9" id="KW-0808">Transferase</keyword>
<dbReference type="InterPro" id="IPR003594">
    <property type="entry name" value="HATPase_dom"/>
</dbReference>
<dbReference type="InterPro" id="IPR035965">
    <property type="entry name" value="PAS-like_dom_sf"/>
</dbReference>
<dbReference type="Pfam" id="PF12282">
    <property type="entry name" value="GAF_PdtaS"/>
    <property type="match status" value="1"/>
</dbReference>
<dbReference type="InterPro" id="IPR011495">
    <property type="entry name" value="Sig_transdc_His_kin_sub2_dim/P"/>
</dbReference>
<dbReference type="Gene3D" id="3.30.450.20">
    <property type="entry name" value="PAS domain"/>
    <property type="match status" value="1"/>
</dbReference>
<evidence type="ECO:0000256" key="2">
    <source>
        <dbReference type="ARBA" id="ARBA00012438"/>
    </source>
</evidence>
<reference evidence="9 10" key="1">
    <citation type="submission" date="2018-12" db="EMBL/GenBank/DDBJ databases">
        <authorList>
            <consortium name="Pathogen Informatics"/>
        </authorList>
    </citation>
    <scope>NUCLEOTIDE SEQUENCE [LARGE SCALE GENOMIC DNA]</scope>
    <source>
        <strain evidence="9 10">NCTC11636</strain>
    </source>
</reference>
<dbReference type="SUPFAM" id="SSF55874">
    <property type="entry name" value="ATPase domain of HSP90 chaperone/DNA topoisomerase II/histidine kinase"/>
    <property type="match status" value="1"/>
</dbReference>
<keyword evidence="3" id="KW-0597">Phosphoprotein</keyword>
<dbReference type="GO" id="GO:0005524">
    <property type="term" value="F:ATP binding"/>
    <property type="evidence" value="ECO:0007669"/>
    <property type="project" value="UniProtKB-KW"/>
</dbReference>
<dbReference type="InterPro" id="IPR036890">
    <property type="entry name" value="HATPase_C_sf"/>
</dbReference>
<evidence type="ECO:0000256" key="3">
    <source>
        <dbReference type="ARBA" id="ARBA00022553"/>
    </source>
</evidence>
<dbReference type="SUPFAM" id="SSF55785">
    <property type="entry name" value="PYP-like sensor domain (PAS domain)"/>
    <property type="match status" value="1"/>
</dbReference>
<proteinExistence type="predicted"/>
<dbReference type="EC" id="2.7.13.3" evidence="2"/>
<evidence type="ECO:0000256" key="1">
    <source>
        <dbReference type="ARBA" id="ARBA00000085"/>
    </source>
</evidence>
<dbReference type="Pfam" id="PF08448">
    <property type="entry name" value="PAS_4"/>
    <property type="match status" value="1"/>
</dbReference>
<evidence type="ECO:0000256" key="6">
    <source>
        <dbReference type="ARBA" id="ARBA00022777"/>
    </source>
</evidence>